<sequence length="90" mass="9815">MASHLVRHLRVLPIIGWGEIPLGFPDLVSPPHLHPPCSSTILWSSTSGQGTSRLTTRSTKPSRLTRGRVIGPKSQNTTSGRERTTEGLFC</sequence>
<evidence type="ECO:0000313" key="3">
    <source>
        <dbReference type="Proteomes" id="UP001283361"/>
    </source>
</evidence>
<keyword evidence="3" id="KW-1185">Reference proteome</keyword>
<evidence type="ECO:0000256" key="1">
    <source>
        <dbReference type="SAM" id="MobiDB-lite"/>
    </source>
</evidence>
<dbReference type="EMBL" id="JAWDGP010004972">
    <property type="protein sequence ID" value="KAK3760554.1"/>
    <property type="molecule type" value="Genomic_DNA"/>
</dbReference>
<feature type="compositionally biased region" description="Basic and acidic residues" evidence="1">
    <location>
        <begin position="80"/>
        <end position="90"/>
    </location>
</feature>
<feature type="region of interest" description="Disordered" evidence="1">
    <location>
        <begin position="44"/>
        <end position="90"/>
    </location>
</feature>
<comment type="caution">
    <text evidence="2">The sequence shown here is derived from an EMBL/GenBank/DDBJ whole genome shotgun (WGS) entry which is preliminary data.</text>
</comment>
<dbReference type="AlphaFoldDB" id="A0AAE0Z0F3"/>
<gene>
    <name evidence="2" type="ORF">RRG08_022838</name>
</gene>
<protein>
    <submittedName>
        <fullName evidence="2">Uncharacterized protein</fullName>
    </submittedName>
</protein>
<dbReference type="Proteomes" id="UP001283361">
    <property type="component" value="Unassembled WGS sequence"/>
</dbReference>
<name>A0AAE0Z0F3_9GAST</name>
<proteinExistence type="predicted"/>
<accession>A0AAE0Z0F3</accession>
<feature type="compositionally biased region" description="Polar residues" evidence="1">
    <location>
        <begin position="44"/>
        <end position="62"/>
    </location>
</feature>
<organism evidence="2 3">
    <name type="scientific">Elysia crispata</name>
    <name type="common">lettuce slug</name>
    <dbReference type="NCBI Taxonomy" id="231223"/>
    <lineage>
        <taxon>Eukaryota</taxon>
        <taxon>Metazoa</taxon>
        <taxon>Spiralia</taxon>
        <taxon>Lophotrochozoa</taxon>
        <taxon>Mollusca</taxon>
        <taxon>Gastropoda</taxon>
        <taxon>Heterobranchia</taxon>
        <taxon>Euthyneura</taxon>
        <taxon>Panpulmonata</taxon>
        <taxon>Sacoglossa</taxon>
        <taxon>Placobranchoidea</taxon>
        <taxon>Plakobranchidae</taxon>
        <taxon>Elysia</taxon>
    </lineage>
</organism>
<evidence type="ECO:0000313" key="2">
    <source>
        <dbReference type="EMBL" id="KAK3760554.1"/>
    </source>
</evidence>
<reference evidence="2" key="1">
    <citation type="journal article" date="2023" name="G3 (Bethesda)">
        <title>A reference genome for the long-term kleptoplast-retaining sea slug Elysia crispata morphotype clarki.</title>
        <authorList>
            <person name="Eastman K.E."/>
            <person name="Pendleton A.L."/>
            <person name="Shaikh M.A."/>
            <person name="Suttiyut T."/>
            <person name="Ogas R."/>
            <person name="Tomko P."/>
            <person name="Gavelis G."/>
            <person name="Widhalm J.R."/>
            <person name="Wisecaver J.H."/>
        </authorList>
    </citation>
    <scope>NUCLEOTIDE SEQUENCE</scope>
    <source>
        <strain evidence="2">ECLA1</strain>
    </source>
</reference>